<dbReference type="Proteomes" id="UP000828390">
    <property type="component" value="Unassembled WGS sequence"/>
</dbReference>
<protein>
    <submittedName>
        <fullName evidence="1">Uncharacterized protein</fullName>
    </submittedName>
</protein>
<reference evidence="1" key="2">
    <citation type="submission" date="2020-11" db="EMBL/GenBank/DDBJ databases">
        <authorList>
            <person name="McCartney M.A."/>
            <person name="Auch B."/>
            <person name="Kono T."/>
            <person name="Mallez S."/>
            <person name="Becker A."/>
            <person name="Gohl D.M."/>
            <person name="Silverstein K.A.T."/>
            <person name="Koren S."/>
            <person name="Bechman K.B."/>
            <person name="Herman A."/>
            <person name="Abrahante J.E."/>
            <person name="Garbe J."/>
        </authorList>
    </citation>
    <scope>NUCLEOTIDE SEQUENCE</scope>
    <source>
        <strain evidence="1">Duluth1</strain>
        <tissue evidence="1">Whole animal</tissue>
    </source>
</reference>
<accession>A0A9D4JTZ3</accession>
<comment type="caution">
    <text evidence="1">The sequence shown here is derived from an EMBL/GenBank/DDBJ whole genome shotgun (WGS) entry which is preliminary data.</text>
</comment>
<proteinExistence type="predicted"/>
<reference evidence="1" key="1">
    <citation type="journal article" date="2019" name="bioRxiv">
        <title>The Genome of the Zebra Mussel, Dreissena polymorpha: A Resource for Invasive Species Research.</title>
        <authorList>
            <person name="McCartney M.A."/>
            <person name="Auch B."/>
            <person name="Kono T."/>
            <person name="Mallez S."/>
            <person name="Zhang Y."/>
            <person name="Obille A."/>
            <person name="Becker A."/>
            <person name="Abrahante J.E."/>
            <person name="Garbe J."/>
            <person name="Badalamenti J.P."/>
            <person name="Herman A."/>
            <person name="Mangelson H."/>
            <person name="Liachko I."/>
            <person name="Sullivan S."/>
            <person name="Sone E.D."/>
            <person name="Koren S."/>
            <person name="Silverstein K.A.T."/>
            <person name="Beckman K.B."/>
            <person name="Gohl D.M."/>
        </authorList>
    </citation>
    <scope>NUCLEOTIDE SEQUENCE</scope>
    <source>
        <strain evidence="1">Duluth1</strain>
        <tissue evidence="1">Whole animal</tissue>
    </source>
</reference>
<evidence type="ECO:0000313" key="1">
    <source>
        <dbReference type="EMBL" id="KAH3820147.1"/>
    </source>
</evidence>
<evidence type="ECO:0000313" key="2">
    <source>
        <dbReference type="Proteomes" id="UP000828390"/>
    </source>
</evidence>
<dbReference type="GO" id="GO:0004842">
    <property type="term" value="F:ubiquitin-protein transferase activity"/>
    <property type="evidence" value="ECO:0007669"/>
    <property type="project" value="InterPro"/>
</dbReference>
<dbReference type="AlphaFoldDB" id="A0A9D4JTZ3"/>
<name>A0A9D4JTZ3_DREPO</name>
<dbReference type="SUPFAM" id="SSF56204">
    <property type="entry name" value="Hect, E3 ligase catalytic domain"/>
    <property type="match status" value="1"/>
</dbReference>
<keyword evidence="2" id="KW-1185">Reference proteome</keyword>
<organism evidence="1 2">
    <name type="scientific">Dreissena polymorpha</name>
    <name type="common">Zebra mussel</name>
    <name type="synonym">Mytilus polymorpha</name>
    <dbReference type="NCBI Taxonomy" id="45954"/>
    <lineage>
        <taxon>Eukaryota</taxon>
        <taxon>Metazoa</taxon>
        <taxon>Spiralia</taxon>
        <taxon>Lophotrochozoa</taxon>
        <taxon>Mollusca</taxon>
        <taxon>Bivalvia</taxon>
        <taxon>Autobranchia</taxon>
        <taxon>Heteroconchia</taxon>
        <taxon>Euheterodonta</taxon>
        <taxon>Imparidentia</taxon>
        <taxon>Neoheterodontei</taxon>
        <taxon>Myida</taxon>
        <taxon>Dreissenoidea</taxon>
        <taxon>Dreissenidae</taxon>
        <taxon>Dreissena</taxon>
    </lineage>
</organism>
<sequence>MKLQTAVDYGGPRKEFFSLILQQLQKEYFDPLREWSNDYEVVGKIMGRLC</sequence>
<gene>
    <name evidence="1" type="ORF">DPMN_121891</name>
</gene>
<dbReference type="EMBL" id="JAIWYP010000005">
    <property type="protein sequence ID" value="KAH3820147.1"/>
    <property type="molecule type" value="Genomic_DNA"/>
</dbReference>
<dbReference type="InterPro" id="IPR035983">
    <property type="entry name" value="Hect_E3_ubiquitin_ligase"/>
</dbReference>